<dbReference type="Proteomes" id="UP000254601">
    <property type="component" value="Unassembled WGS sequence"/>
</dbReference>
<protein>
    <recommendedName>
        <fullName evidence="2">Antitoxin</fullName>
    </recommendedName>
</protein>
<dbReference type="AlphaFoldDB" id="A0A380MMQ6"/>
<accession>A0A380MMQ6</accession>
<keyword evidence="4" id="KW-1185">Reference proteome</keyword>
<evidence type="ECO:0000256" key="1">
    <source>
        <dbReference type="ARBA" id="ARBA00009981"/>
    </source>
</evidence>
<dbReference type="Pfam" id="PF02604">
    <property type="entry name" value="PhdYeFM_antitox"/>
    <property type="match status" value="1"/>
</dbReference>
<dbReference type="SUPFAM" id="SSF143120">
    <property type="entry name" value="YefM-like"/>
    <property type="match status" value="1"/>
</dbReference>
<organism evidence="3 4">
    <name type="scientific">Suttonella ornithocola</name>
    <dbReference type="NCBI Taxonomy" id="279832"/>
    <lineage>
        <taxon>Bacteria</taxon>
        <taxon>Pseudomonadati</taxon>
        <taxon>Pseudomonadota</taxon>
        <taxon>Gammaproteobacteria</taxon>
        <taxon>Cardiobacteriales</taxon>
        <taxon>Cardiobacteriaceae</taxon>
        <taxon>Suttonella</taxon>
    </lineage>
</organism>
<dbReference type="Gene3D" id="3.40.1620.10">
    <property type="entry name" value="YefM-like domain"/>
    <property type="match status" value="1"/>
</dbReference>
<proteinExistence type="inferred from homology"/>
<comment type="similarity">
    <text evidence="1 2">Belongs to the phD/YefM antitoxin family.</text>
</comment>
<dbReference type="InterPro" id="IPR006442">
    <property type="entry name" value="Antitoxin_Phd/YefM"/>
</dbReference>
<gene>
    <name evidence="3" type="ORF">NCTC13337_00017</name>
</gene>
<comment type="function">
    <text evidence="2">Antitoxin component of a type II toxin-antitoxin (TA) system.</text>
</comment>
<sequence>MTHTPLENLSSRELSQNLSKAKTMADNAPIVITERNEPAYVLMSYQEFNNIKDSTISSPNSTNHDLSEIKTIVRNLSIEVEMILKKMNQDTAMPIDKNFITRLNTMNKILEGTPKVLGESLDRIFENYQVGMREAHEEFIKNFVKQYEIISIKAANSMIENSYKPLHDLTQSTKTLSENLKQFKDVLLNQEEKSIVKSLIIQSIQSRYKEQLVVELSKTN</sequence>
<name>A0A380MMQ6_9GAMM</name>
<reference evidence="3 4" key="1">
    <citation type="submission" date="2018-06" db="EMBL/GenBank/DDBJ databases">
        <authorList>
            <consortium name="Pathogen Informatics"/>
            <person name="Doyle S."/>
        </authorList>
    </citation>
    <scope>NUCLEOTIDE SEQUENCE [LARGE SCALE GENOMIC DNA]</scope>
    <source>
        <strain evidence="3 4">NCTC13337</strain>
    </source>
</reference>
<evidence type="ECO:0000313" key="4">
    <source>
        <dbReference type="Proteomes" id="UP000254601"/>
    </source>
</evidence>
<dbReference type="EMBL" id="UHIC01000001">
    <property type="protein sequence ID" value="SUO93021.1"/>
    <property type="molecule type" value="Genomic_DNA"/>
</dbReference>
<dbReference type="RefSeq" id="WP_072576047.1">
    <property type="nucleotide sequence ID" value="NZ_LWHB01000046.1"/>
</dbReference>
<evidence type="ECO:0000256" key="2">
    <source>
        <dbReference type="RuleBase" id="RU362080"/>
    </source>
</evidence>
<dbReference type="InterPro" id="IPR036165">
    <property type="entry name" value="YefM-like_sf"/>
</dbReference>
<dbReference type="OrthoDB" id="72009at2"/>
<evidence type="ECO:0000313" key="3">
    <source>
        <dbReference type="EMBL" id="SUO93021.1"/>
    </source>
</evidence>